<name>A0A4R8L3M2_9BURK</name>
<comment type="caution">
    <text evidence="1">The sequence shown here is derived from an EMBL/GenBank/DDBJ whole genome shotgun (WGS) entry which is preliminary data.</text>
</comment>
<dbReference type="AlphaFoldDB" id="A0A4R8L3M2"/>
<evidence type="ECO:0000313" key="1">
    <source>
        <dbReference type="EMBL" id="TDY37167.1"/>
    </source>
</evidence>
<protein>
    <submittedName>
        <fullName evidence="1">Uncharacterized protein</fullName>
    </submittedName>
</protein>
<proteinExistence type="predicted"/>
<keyword evidence="2" id="KW-1185">Reference proteome</keyword>
<reference evidence="1 2" key="1">
    <citation type="submission" date="2019-03" db="EMBL/GenBank/DDBJ databases">
        <title>Genomic Encyclopedia of Type Strains, Phase III (KMG-III): the genomes of soil and plant-associated and newly described type strains.</title>
        <authorList>
            <person name="Whitman W."/>
        </authorList>
    </citation>
    <scope>NUCLEOTIDE SEQUENCE [LARGE SCALE GENOMIC DNA]</scope>
    <source>
        <strain evidence="1 2">LMG 29544</strain>
    </source>
</reference>
<dbReference type="EMBL" id="SORE01000042">
    <property type="protein sequence ID" value="TDY37167.1"/>
    <property type="molecule type" value="Genomic_DNA"/>
</dbReference>
<accession>A0A4R8L3M2</accession>
<evidence type="ECO:0000313" key="2">
    <source>
        <dbReference type="Proteomes" id="UP000295509"/>
    </source>
</evidence>
<gene>
    <name evidence="1" type="ORF">BX592_1427</name>
</gene>
<sequence length="198" mass="22161">MEATVNATLLRFWRISRWHLKRIANGMNWQRTTAAGLLMLWAGLMGVIDLPLQRETRQIAERISGDIAHDPVGPGAVPHAPDDLTGDFVASLPAFDRCTEQLRSLNLLAEKSGVMIASAHYRYEPMPGLPITRVTVGMDVRGNEKQQRRFLQMMLNAFANLAISRLAYSKGAEESDKGALRQRLDIHMYFRANAKAST</sequence>
<dbReference type="Proteomes" id="UP000295509">
    <property type="component" value="Unassembled WGS sequence"/>
</dbReference>
<organism evidence="1 2">
    <name type="scientific">Paraburkholderia rhizosphaerae</name>
    <dbReference type="NCBI Taxonomy" id="480658"/>
    <lineage>
        <taxon>Bacteria</taxon>
        <taxon>Pseudomonadati</taxon>
        <taxon>Pseudomonadota</taxon>
        <taxon>Betaproteobacteria</taxon>
        <taxon>Burkholderiales</taxon>
        <taxon>Burkholderiaceae</taxon>
        <taxon>Paraburkholderia</taxon>
    </lineage>
</organism>